<keyword evidence="1" id="KW-1133">Transmembrane helix</keyword>
<accession>A0A7G3B4U5</accession>
<dbReference type="EMBL" id="GITU01010605">
    <property type="protein sequence ID" value="MBC1179308.1"/>
    <property type="molecule type" value="Transcribed_RNA"/>
</dbReference>
<feature type="transmembrane region" description="Helical" evidence="1">
    <location>
        <begin position="33"/>
        <end position="59"/>
    </location>
</feature>
<evidence type="ECO:0000256" key="1">
    <source>
        <dbReference type="SAM" id="Phobius"/>
    </source>
</evidence>
<name>A0A7G3B4U5_LUTLO</name>
<keyword evidence="1" id="KW-0812">Transmembrane</keyword>
<protein>
    <submittedName>
        <fullName evidence="2">Uncharacterized protein</fullName>
    </submittedName>
</protein>
<reference evidence="2" key="1">
    <citation type="journal article" date="2020" name="BMC">
        <title>Leishmania infection induces a limited differential gene expression in the sand fly midgut.</title>
        <authorList>
            <person name="Coutinho-Abreu I.V."/>
            <person name="Serafim T.D."/>
            <person name="Meneses C."/>
            <person name="Kamhawi S."/>
            <person name="Oliveira F."/>
            <person name="Valenzuela J.G."/>
        </authorList>
    </citation>
    <scope>NUCLEOTIDE SEQUENCE</scope>
    <source>
        <strain evidence="2">Jacobina</strain>
        <tissue evidence="2">Midgut</tissue>
    </source>
</reference>
<evidence type="ECO:0000313" key="2">
    <source>
        <dbReference type="EMBL" id="MBC1179308.1"/>
    </source>
</evidence>
<proteinExistence type="predicted"/>
<sequence>MWDIPGEGYRRGRGMRVILWIHLTKHFGLNPNIFFYIITFFYHLFFSYIFLFLFFSFFLNMKLRIQM</sequence>
<dbReference type="AlphaFoldDB" id="A0A7G3B4U5"/>
<organism evidence="2">
    <name type="scientific">Lutzomyia longipalpis</name>
    <name type="common">Sand fly</name>
    <dbReference type="NCBI Taxonomy" id="7200"/>
    <lineage>
        <taxon>Eukaryota</taxon>
        <taxon>Metazoa</taxon>
        <taxon>Ecdysozoa</taxon>
        <taxon>Arthropoda</taxon>
        <taxon>Hexapoda</taxon>
        <taxon>Insecta</taxon>
        <taxon>Pterygota</taxon>
        <taxon>Neoptera</taxon>
        <taxon>Endopterygota</taxon>
        <taxon>Diptera</taxon>
        <taxon>Nematocera</taxon>
        <taxon>Psychodoidea</taxon>
        <taxon>Psychodidae</taxon>
        <taxon>Lutzomyia</taxon>
        <taxon>Lutzomyia</taxon>
    </lineage>
</organism>
<keyword evidence="1" id="KW-0472">Membrane</keyword>